<dbReference type="InterPro" id="IPR050463">
    <property type="entry name" value="Gfo/Idh/MocA_oxidrdct_glycsds"/>
</dbReference>
<feature type="domain" description="GFO/IDH/MocA-like oxidoreductase" evidence="3">
    <location>
        <begin position="138"/>
        <end position="243"/>
    </location>
</feature>
<dbReference type="Proteomes" id="UP000030661">
    <property type="component" value="Unassembled WGS sequence"/>
</dbReference>
<reference evidence="4" key="1">
    <citation type="journal article" date="2015" name="PeerJ">
        <title>First genomic representation of candidate bacterial phylum KSB3 points to enhanced environmental sensing as a trigger of wastewater bulking.</title>
        <authorList>
            <person name="Sekiguchi Y."/>
            <person name="Ohashi A."/>
            <person name="Parks D.H."/>
            <person name="Yamauchi T."/>
            <person name="Tyson G.W."/>
            <person name="Hugenholtz P."/>
        </authorList>
    </citation>
    <scope>NUCLEOTIDE SEQUENCE [LARGE SCALE GENOMIC DNA]</scope>
</reference>
<protein>
    <submittedName>
        <fullName evidence="4">Oxidoreductase domain protein</fullName>
    </submittedName>
</protein>
<dbReference type="PANTHER" id="PTHR43818:SF11">
    <property type="entry name" value="BCDNA.GH03377"/>
    <property type="match status" value="1"/>
</dbReference>
<organism evidence="4">
    <name type="scientific">Vecturithrix granuli</name>
    <dbReference type="NCBI Taxonomy" id="1499967"/>
    <lineage>
        <taxon>Bacteria</taxon>
        <taxon>Candidatus Moduliflexota</taxon>
        <taxon>Candidatus Vecturitrichia</taxon>
        <taxon>Candidatus Vecturitrichales</taxon>
        <taxon>Candidatus Vecturitrichaceae</taxon>
        <taxon>Candidatus Vecturithrix</taxon>
    </lineage>
</organism>
<evidence type="ECO:0000259" key="2">
    <source>
        <dbReference type="Pfam" id="PF01408"/>
    </source>
</evidence>
<dbReference type="SUPFAM" id="SSF51735">
    <property type="entry name" value="NAD(P)-binding Rossmann-fold domains"/>
    <property type="match status" value="1"/>
</dbReference>
<keyword evidence="5" id="KW-1185">Reference proteome</keyword>
<gene>
    <name evidence="4" type="ORF">U27_03891</name>
</gene>
<dbReference type="GO" id="GO:0000166">
    <property type="term" value="F:nucleotide binding"/>
    <property type="evidence" value="ECO:0007669"/>
    <property type="project" value="InterPro"/>
</dbReference>
<sequence>MEDKKKYFRIGFVGAGTHANNMLYPSLTFLDDFEVERVAVCDLSEEKARKVASNFGVAHVYTNHQEMFAKEKLDGVVVCINAKGHPPVVRDALQADLDVFCEKPTSITVEESEELAELSRKTGRFVMVDHQKRRATAYQKALEIVKSPSFGKVTMVEAKMHGHIYDNLFNCMMEWQIHNIDIVRAFAGDVKEIVARMCRLADNRASIAILLTFENGAVATLNWGSEAGGKGRFCERIEVVGSNDEAVIVENVRHVIHYKEDESKEWAPNWVPILKNQTTVIDGYVGNLREFMNCVLERRQPVPNIEDEVRALRVIYAIAEQLGIPAEWTITIGDR</sequence>
<dbReference type="Gene3D" id="3.40.50.720">
    <property type="entry name" value="NAD(P)-binding Rossmann-like Domain"/>
    <property type="match status" value="1"/>
</dbReference>
<dbReference type="InterPro" id="IPR055170">
    <property type="entry name" value="GFO_IDH_MocA-like_dom"/>
</dbReference>
<accession>A0A081BX72</accession>
<dbReference type="Pfam" id="PF01408">
    <property type="entry name" value="GFO_IDH_MocA"/>
    <property type="match status" value="1"/>
</dbReference>
<dbReference type="GO" id="GO:0016491">
    <property type="term" value="F:oxidoreductase activity"/>
    <property type="evidence" value="ECO:0007669"/>
    <property type="project" value="UniProtKB-KW"/>
</dbReference>
<evidence type="ECO:0000313" key="4">
    <source>
        <dbReference type="EMBL" id="GAK56927.1"/>
    </source>
</evidence>
<dbReference type="STRING" id="1499967.U27_03891"/>
<dbReference type="Pfam" id="PF22725">
    <property type="entry name" value="GFO_IDH_MocA_C3"/>
    <property type="match status" value="1"/>
</dbReference>
<dbReference type="InterPro" id="IPR000683">
    <property type="entry name" value="Gfo/Idh/MocA-like_OxRdtase_N"/>
</dbReference>
<proteinExistence type="predicted"/>
<feature type="domain" description="Gfo/Idh/MocA-like oxidoreductase N-terminal" evidence="2">
    <location>
        <begin position="8"/>
        <end position="130"/>
    </location>
</feature>
<keyword evidence="1" id="KW-0560">Oxidoreductase</keyword>
<evidence type="ECO:0000259" key="3">
    <source>
        <dbReference type="Pfam" id="PF22725"/>
    </source>
</evidence>
<dbReference type="SUPFAM" id="SSF55347">
    <property type="entry name" value="Glyceraldehyde-3-phosphate dehydrogenase-like, C-terminal domain"/>
    <property type="match status" value="1"/>
</dbReference>
<dbReference type="eggNOG" id="COG0673">
    <property type="taxonomic scope" value="Bacteria"/>
</dbReference>
<dbReference type="InterPro" id="IPR036291">
    <property type="entry name" value="NAD(P)-bd_dom_sf"/>
</dbReference>
<dbReference type="Gene3D" id="3.30.360.10">
    <property type="entry name" value="Dihydrodipicolinate Reductase, domain 2"/>
    <property type="match status" value="1"/>
</dbReference>
<dbReference type="EMBL" id="DF820465">
    <property type="protein sequence ID" value="GAK56927.1"/>
    <property type="molecule type" value="Genomic_DNA"/>
</dbReference>
<name>A0A081BX72_VECG1</name>
<dbReference type="PANTHER" id="PTHR43818">
    <property type="entry name" value="BCDNA.GH03377"/>
    <property type="match status" value="1"/>
</dbReference>
<dbReference type="HOGENOM" id="CLU_023194_1_2_0"/>
<evidence type="ECO:0000256" key="1">
    <source>
        <dbReference type="ARBA" id="ARBA00023002"/>
    </source>
</evidence>
<evidence type="ECO:0000313" key="5">
    <source>
        <dbReference type="Proteomes" id="UP000030661"/>
    </source>
</evidence>
<dbReference type="AlphaFoldDB" id="A0A081BX72"/>